<keyword evidence="3" id="KW-1185">Reference proteome</keyword>
<dbReference type="RefSeq" id="WP_207648113.1">
    <property type="nucleotide sequence ID" value="NZ_FOOX01000001.1"/>
</dbReference>
<dbReference type="InterPro" id="IPR001602">
    <property type="entry name" value="UPF0047_YjbQ-like"/>
</dbReference>
<accession>A0A1I2NDG8</accession>
<dbReference type="Proteomes" id="UP000199337">
    <property type="component" value="Unassembled WGS sequence"/>
</dbReference>
<dbReference type="AlphaFoldDB" id="A0A1I2NDG8"/>
<dbReference type="NCBIfam" id="TIGR00149">
    <property type="entry name" value="TIGR00149_YjbQ"/>
    <property type="match status" value="1"/>
</dbReference>
<sequence>MRIQEIVEVRTEEKEQFIDITSQINRILRASEIKNGLCNVYVPHTTAGVTINEGADSAVVFDILTYLRQSVPESNNYTHMEGNSHAHIKTLLTGSEKTIPVQNGSLQLGTWQKVFFCEYDGPRRRKFLITIVPA</sequence>
<dbReference type="SUPFAM" id="SSF111038">
    <property type="entry name" value="YjbQ-like"/>
    <property type="match status" value="1"/>
</dbReference>
<dbReference type="PANTHER" id="PTHR30615:SF8">
    <property type="entry name" value="UPF0047 PROTEIN C4A8.02C"/>
    <property type="match status" value="1"/>
</dbReference>
<protein>
    <submittedName>
        <fullName evidence="2">Secondary thiamine-phosphate synthase enzyme</fullName>
    </submittedName>
</protein>
<name>A0A1I2NDG8_9FIRM</name>
<proteinExistence type="inferred from homology"/>
<reference evidence="3" key="1">
    <citation type="submission" date="2016-10" db="EMBL/GenBank/DDBJ databases">
        <authorList>
            <person name="Varghese N."/>
            <person name="Submissions S."/>
        </authorList>
    </citation>
    <scope>NUCLEOTIDE SEQUENCE [LARGE SCALE GENOMIC DNA]</scope>
    <source>
        <strain evidence="3">DSM 17038</strain>
    </source>
</reference>
<organism evidence="2 3">
    <name type="scientific">Desulfotruncus arcticus DSM 17038</name>
    <dbReference type="NCBI Taxonomy" id="1121424"/>
    <lineage>
        <taxon>Bacteria</taxon>
        <taxon>Bacillati</taxon>
        <taxon>Bacillota</taxon>
        <taxon>Clostridia</taxon>
        <taxon>Eubacteriales</taxon>
        <taxon>Desulfallaceae</taxon>
        <taxon>Desulfotruncus</taxon>
    </lineage>
</organism>
<evidence type="ECO:0000313" key="2">
    <source>
        <dbReference type="EMBL" id="SFG01975.1"/>
    </source>
</evidence>
<dbReference type="Gene3D" id="2.60.120.460">
    <property type="entry name" value="YjbQ-like"/>
    <property type="match status" value="1"/>
</dbReference>
<dbReference type="InterPro" id="IPR035917">
    <property type="entry name" value="YjbQ-like_sf"/>
</dbReference>
<dbReference type="EMBL" id="FOOX01000001">
    <property type="protein sequence ID" value="SFG01975.1"/>
    <property type="molecule type" value="Genomic_DNA"/>
</dbReference>
<gene>
    <name evidence="2" type="ORF">SAMN05660649_00501</name>
</gene>
<comment type="similarity">
    <text evidence="1">Belongs to the UPF0047 family.</text>
</comment>
<dbReference type="PIRSF" id="PIRSF004681">
    <property type="entry name" value="UCP004681"/>
    <property type="match status" value="1"/>
</dbReference>
<dbReference type="STRING" id="341036.SAMN05660649_00501"/>
<evidence type="ECO:0000313" key="3">
    <source>
        <dbReference type="Proteomes" id="UP000199337"/>
    </source>
</evidence>
<evidence type="ECO:0000256" key="1">
    <source>
        <dbReference type="ARBA" id="ARBA00005534"/>
    </source>
</evidence>
<dbReference type="PANTHER" id="PTHR30615">
    <property type="entry name" value="UNCHARACTERIZED PROTEIN YJBQ-RELATED"/>
    <property type="match status" value="1"/>
</dbReference>
<dbReference type="Pfam" id="PF01894">
    <property type="entry name" value="YjbQ"/>
    <property type="match status" value="1"/>
</dbReference>